<reference evidence="1" key="1">
    <citation type="journal article" date="2015" name="Nature">
        <title>Complex archaea that bridge the gap between prokaryotes and eukaryotes.</title>
        <authorList>
            <person name="Spang A."/>
            <person name="Saw J.H."/>
            <person name="Jorgensen S.L."/>
            <person name="Zaremba-Niedzwiedzka K."/>
            <person name="Martijn J."/>
            <person name="Lind A.E."/>
            <person name="van Eijk R."/>
            <person name="Schleper C."/>
            <person name="Guy L."/>
            <person name="Ettema T.J."/>
        </authorList>
    </citation>
    <scope>NUCLEOTIDE SEQUENCE</scope>
</reference>
<gene>
    <name evidence="1" type="ORF">LCGC14_3155130</name>
</gene>
<evidence type="ECO:0000313" key="1">
    <source>
        <dbReference type="EMBL" id="KKK47443.1"/>
    </source>
</evidence>
<dbReference type="AlphaFoldDB" id="A0A0F8VSW9"/>
<organism evidence="1">
    <name type="scientific">marine sediment metagenome</name>
    <dbReference type="NCBI Taxonomy" id="412755"/>
    <lineage>
        <taxon>unclassified sequences</taxon>
        <taxon>metagenomes</taxon>
        <taxon>ecological metagenomes</taxon>
    </lineage>
</organism>
<dbReference type="EMBL" id="LAZR01069577">
    <property type="protein sequence ID" value="KKK47443.1"/>
    <property type="molecule type" value="Genomic_DNA"/>
</dbReference>
<comment type="caution">
    <text evidence="1">The sequence shown here is derived from an EMBL/GenBank/DDBJ whole genome shotgun (WGS) entry which is preliminary data.</text>
</comment>
<proteinExistence type="predicted"/>
<accession>A0A0F8VSW9</accession>
<protein>
    <submittedName>
        <fullName evidence="1">Uncharacterized protein</fullName>
    </submittedName>
</protein>
<dbReference type="Pfam" id="PF07409">
    <property type="entry name" value="GP46"/>
    <property type="match status" value="1"/>
</dbReference>
<sequence>MAGRDRRIDPKTKDYIVDENGFRETTRTAITSIYHQLLGEKNQWAGDPDAGSEFFLLERAKNPIDSPRVIRDIIGRALQPIVDEGRITLATFEQERLIDRVNTEVTTEDIQTGETLDLVDLLPFIA</sequence>
<dbReference type="InterPro" id="IPR010877">
    <property type="entry name" value="Phage_Mu_Gp46"/>
</dbReference>
<name>A0A0F8VSW9_9ZZZZ</name>